<name>A0A0C9X1M8_9AGAR</name>
<evidence type="ECO:0000313" key="2">
    <source>
        <dbReference type="Proteomes" id="UP000054477"/>
    </source>
</evidence>
<keyword evidence="2" id="KW-1185">Reference proteome</keyword>
<dbReference type="HOGENOM" id="CLU_140103_0_0_1"/>
<dbReference type="OrthoDB" id="3050260at2759"/>
<dbReference type="AlphaFoldDB" id="A0A0C9X1M8"/>
<dbReference type="EMBL" id="KN838656">
    <property type="protein sequence ID" value="KIJ98990.1"/>
    <property type="molecule type" value="Genomic_DNA"/>
</dbReference>
<dbReference type="Proteomes" id="UP000054477">
    <property type="component" value="Unassembled WGS sequence"/>
</dbReference>
<reference evidence="2" key="2">
    <citation type="submission" date="2015-01" db="EMBL/GenBank/DDBJ databases">
        <title>Evolutionary Origins and Diversification of the Mycorrhizal Mutualists.</title>
        <authorList>
            <consortium name="DOE Joint Genome Institute"/>
            <consortium name="Mycorrhizal Genomics Consortium"/>
            <person name="Kohler A."/>
            <person name="Kuo A."/>
            <person name="Nagy L.G."/>
            <person name="Floudas D."/>
            <person name="Copeland A."/>
            <person name="Barry K.W."/>
            <person name="Cichocki N."/>
            <person name="Veneault-Fourrey C."/>
            <person name="LaButti K."/>
            <person name="Lindquist E.A."/>
            <person name="Lipzen A."/>
            <person name="Lundell T."/>
            <person name="Morin E."/>
            <person name="Murat C."/>
            <person name="Riley R."/>
            <person name="Ohm R."/>
            <person name="Sun H."/>
            <person name="Tunlid A."/>
            <person name="Henrissat B."/>
            <person name="Grigoriev I.V."/>
            <person name="Hibbett D.S."/>
            <person name="Martin F."/>
        </authorList>
    </citation>
    <scope>NUCLEOTIDE SEQUENCE [LARGE SCALE GENOMIC DNA]</scope>
    <source>
        <strain evidence="2">LaAM-08-1</strain>
    </source>
</reference>
<accession>A0A0C9X1M8</accession>
<organism evidence="1 2">
    <name type="scientific">Laccaria amethystina LaAM-08-1</name>
    <dbReference type="NCBI Taxonomy" id="1095629"/>
    <lineage>
        <taxon>Eukaryota</taxon>
        <taxon>Fungi</taxon>
        <taxon>Dikarya</taxon>
        <taxon>Basidiomycota</taxon>
        <taxon>Agaricomycotina</taxon>
        <taxon>Agaricomycetes</taxon>
        <taxon>Agaricomycetidae</taxon>
        <taxon>Agaricales</taxon>
        <taxon>Agaricineae</taxon>
        <taxon>Hydnangiaceae</taxon>
        <taxon>Laccaria</taxon>
    </lineage>
</organism>
<feature type="non-terminal residue" evidence="1">
    <location>
        <position position="113"/>
    </location>
</feature>
<proteinExistence type="predicted"/>
<evidence type="ECO:0000313" key="1">
    <source>
        <dbReference type="EMBL" id="KIJ98990.1"/>
    </source>
</evidence>
<gene>
    <name evidence="1" type="ORF">K443DRAFT_70717</name>
</gene>
<protein>
    <submittedName>
        <fullName evidence="1">Uncharacterized protein</fullName>
    </submittedName>
</protein>
<reference evidence="1 2" key="1">
    <citation type="submission" date="2014-04" db="EMBL/GenBank/DDBJ databases">
        <authorList>
            <consortium name="DOE Joint Genome Institute"/>
            <person name="Kuo A."/>
            <person name="Kohler A."/>
            <person name="Nagy L.G."/>
            <person name="Floudas D."/>
            <person name="Copeland A."/>
            <person name="Barry K.W."/>
            <person name="Cichocki N."/>
            <person name="Veneault-Fourrey C."/>
            <person name="LaButti K."/>
            <person name="Lindquist E.A."/>
            <person name="Lipzen A."/>
            <person name="Lundell T."/>
            <person name="Morin E."/>
            <person name="Murat C."/>
            <person name="Sun H."/>
            <person name="Tunlid A."/>
            <person name="Henrissat B."/>
            <person name="Grigoriev I.V."/>
            <person name="Hibbett D.S."/>
            <person name="Martin F."/>
            <person name="Nordberg H.P."/>
            <person name="Cantor M.N."/>
            <person name="Hua S.X."/>
        </authorList>
    </citation>
    <scope>NUCLEOTIDE SEQUENCE [LARGE SCALE GENOMIC DNA]</scope>
    <source>
        <strain evidence="1 2">LaAM-08-1</strain>
    </source>
</reference>
<feature type="non-terminal residue" evidence="1">
    <location>
        <position position="1"/>
    </location>
</feature>
<sequence length="113" mass="13153">LINKYLDLMWDCDTYIVAIAMCPDRKLAWFKNKLHYSNERMQNLKSIIVRAWKKYAPDKPEGSQHQKKDKSRKAALAEVPVAKHGYDHIETYLKEPVVVKEGIVAAGGYLNYW</sequence>